<dbReference type="InterPro" id="IPR001638">
    <property type="entry name" value="Solute-binding_3/MltF_N"/>
</dbReference>
<evidence type="ECO:0000256" key="1">
    <source>
        <dbReference type="ARBA" id="ARBA00022729"/>
    </source>
</evidence>
<dbReference type="PANTHER" id="PTHR35936">
    <property type="entry name" value="MEMBRANE-BOUND LYTIC MUREIN TRANSGLYCOSYLASE F"/>
    <property type="match status" value="1"/>
</dbReference>
<dbReference type="Proteomes" id="UP000789704">
    <property type="component" value="Unassembled WGS sequence"/>
</dbReference>
<dbReference type="SUPFAM" id="SSF53850">
    <property type="entry name" value="Periplasmic binding protein-like II"/>
    <property type="match status" value="1"/>
</dbReference>
<dbReference type="CDD" id="cd13623">
    <property type="entry name" value="PBP2_AA_hypothetical"/>
    <property type="match status" value="1"/>
</dbReference>
<gene>
    <name evidence="4" type="ORF">LMG31841_00559</name>
</gene>
<organism evidence="4 5">
    <name type="scientific">Paraburkholderia saeva</name>
    <dbReference type="NCBI Taxonomy" id="2777537"/>
    <lineage>
        <taxon>Bacteria</taxon>
        <taxon>Pseudomonadati</taxon>
        <taxon>Pseudomonadota</taxon>
        <taxon>Betaproteobacteria</taxon>
        <taxon>Burkholderiales</taxon>
        <taxon>Burkholderiaceae</taxon>
        <taxon>Paraburkholderia</taxon>
    </lineage>
</organism>
<dbReference type="Pfam" id="PF00497">
    <property type="entry name" value="SBP_bac_3"/>
    <property type="match status" value="1"/>
</dbReference>
<evidence type="ECO:0000256" key="2">
    <source>
        <dbReference type="SAM" id="SignalP"/>
    </source>
</evidence>
<evidence type="ECO:0000259" key="3">
    <source>
        <dbReference type="SMART" id="SM00062"/>
    </source>
</evidence>
<comment type="caution">
    <text evidence="4">The sequence shown here is derived from an EMBL/GenBank/DDBJ whole genome shotgun (WGS) entry which is preliminary data.</text>
</comment>
<reference evidence="4" key="1">
    <citation type="submission" date="2021-04" db="EMBL/GenBank/DDBJ databases">
        <authorList>
            <person name="Vanwijnsberghe S."/>
        </authorList>
    </citation>
    <scope>NUCLEOTIDE SEQUENCE</scope>
    <source>
        <strain evidence="4">LMG 31841</strain>
    </source>
</reference>
<dbReference type="PANTHER" id="PTHR35936:SF17">
    <property type="entry name" value="ARGININE-BINDING EXTRACELLULAR PROTEIN ARTP"/>
    <property type="match status" value="1"/>
</dbReference>
<proteinExistence type="predicted"/>
<dbReference type="AlphaFoldDB" id="A0A9N8RSY2"/>
<evidence type="ECO:0000313" key="5">
    <source>
        <dbReference type="Proteomes" id="UP000789704"/>
    </source>
</evidence>
<keyword evidence="5" id="KW-1185">Reference proteome</keyword>
<feature type="signal peptide" evidence="2">
    <location>
        <begin position="1"/>
        <end position="45"/>
    </location>
</feature>
<dbReference type="PROSITE" id="PS51257">
    <property type="entry name" value="PROKAR_LIPOPROTEIN"/>
    <property type="match status" value="1"/>
</dbReference>
<dbReference type="SMART" id="SM00062">
    <property type="entry name" value="PBPb"/>
    <property type="match status" value="1"/>
</dbReference>
<dbReference type="EMBL" id="CAJQZC010000001">
    <property type="protein sequence ID" value="CAG4887990.1"/>
    <property type="molecule type" value="Genomic_DNA"/>
</dbReference>
<feature type="domain" description="Solute-binding protein family 3/N-terminal" evidence="3">
    <location>
        <begin position="61"/>
        <end position="282"/>
    </location>
</feature>
<sequence>MRSPMTSMPARGRTAIFRRLGTNILAGIGAACVASLVACSNGALAPQVPADAVAQLAPSGTLRAAINYGNPTLATKDPATGELHGVSVDLARELARRLGVPVEFVQYAAARKVVEGARERAWDVGFVGIDPDRARDMVYTAPYLIIEGVYMVRQDSAIRTNADVDRPGTRIAVSGGSAYDLFLTRQIKYAQLVRAPDPTQVADTMIQQTLEVAAGVKQRSEVDAKRIGGLRLLDGNFMVINQAMATLKDRPAGARYLSAFIEDVKASGFVAASLQRNHIEGASVGPLTSPHAP</sequence>
<feature type="chain" id="PRO_5040132917" description="Solute-binding protein family 3/N-terminal domain-containing protein" evidence="2">
    <location>
        <begin position="46"/>
        <end position="293"/>
    </location>
</feature>
<name>A0A9N8RSY2_9BURK</name>
<keyword evidence="1 2" id="KW-0732">Signal</keyword>
<dbReference type="Gene3D" id="3.40.190.10">
    <property type="entry name" value="Periplasmic binding protein-like II"/>
    <property type="match status" value="2"/>
</dbReference>
<accession>A0A9N8RSY2</accession>
<evidence type="ECO:0000313" key="4">
    <source>
        <dbReference type="EMBL" id="CAG4887990.1"/>
    </source>
</evidence>
<protein>
    <recommendedName>
        <fullName evidence="3">Solute-binding protein family 3/N-terminal domain-containing protein</fullName>
    </recommendedName>
</protein>